<dbReference type="PROSITE" id="PS50937">
    <property type="entry name" value="HTH_MERR_2"/>
    <property type="match status" value="1"/>
</dbReference>
<dbReference type="AlphaFoldDB" id="A0A4V2DST8"/>
<accession>A0A4V2DST8</accession>
<gene>
    <name evidence="4" type="primary">zntR</name>
    <name evidence="4" type="ORF">WP2W18E11_01980</name>
</gene>
<dbReference type="PRINTS" id="PR00040">
    <property type="entry name" value="HTHMERR"/>
</dbReference>
<keyword evidence="2" id="KW-0238">DNA-binding</keyword>
<dbReference type="Pfam" id="PF13411">
    <property type="entry name" value="MerR_1"/>
    <property type="match status" value="1"/>
</dbReference>
<reference evidence="4 5" key="1">
    <citation type="submission" date="2019-12" db="EMBL/GenBank/DDBJ databases">
        <title>complete genome sequences of Acinetobacter pittii str. WP2-W18-ESBL-11 isolated from wastewater treatment plant effluent.</title>
        <authorList>
            <person name="Sekizuka T."/>
            <person name="Itokawa K."/>
            <person name="Yatsu K."/>
            <person name="Inamine Y."/>
            <person name="Kuroda M."/>
        </authorList>
    </citation>
    <scope>NUCLEOTIDE SEQUENCE [LARGE SCALE GENOMIC DNA]</scope>
    <source>
        <strain evidence="4 5">WP2-W18-ESBL-11</strain>
    </source>
</reference>
<keyword evidence="3" id="KW-0804">Transcription</keyword>
<dbReference type="SMART" id="SM00422">
    <property type="entry name" value="HTH_MERR"/>
    <property type="match status" value="1"/>
</dbReference>
<dbReference type="GO" id="GO:0003700">
    <property type="term" value="F:DNA-binding transcription factor activity"/>
    <property type="evidence" value="ECO:0007669"/>
    <property type="project" value="InterPro"/>
</dbReference>
<evidence type="ECO:0000256" key="3">
    <source>
        <dbReference type="ARBA" id="ARBA00023163"/>
    </source>
</evidence>
<dbReference type="InterPro" id="IPR009061">
    <property type="entry name" value="DNA-bd_dom_put_sf"/>
</dbReference>
<dbReference type="Gene3D" id="1.10.1660.10">
    <property type="match status" value="1"/>
</dbReference>
<organism evidence="4 5">
    <name type="scientific">Acinetobacter pittii</name>
    <name type="common">Acinetobacter genomosp. 3</name>
    <dbReference type="NCBI Taxonomy" id="48296"/>
    <lineage>
        <taxon>Bacteria</taxon>
        <taxon>Pseudomonadati</taxon>
        <taxon>Pseudomonadota</taxon>
        <taxon>Gammaproteobacteria</taxon>
        <taxon>Moraxellales</taxon>
        <taxon>Moraxellaceae</taxon>
        <taxon>Acinetobacter</taxon>
        <taxon>Acinetobacter calcoaceticus/baumannii complex</taxon>
    </lineage>
</organism>
<dbReference type="PANTHER" id="PTHR30204:SF94">
    <property type="entry name" value="HEAVY METAL-DEPENDENT TRANSCRIPTIONAL REGULATOR HI_0293-RELATED"/>
    <property type="match status" value="1"/>
</dbReference>
<dbReference type="GO" id="GO:0003677">
    <property type="term" value="F:DNA binding"/>
    <property type="evidence" value="ECO:0007669"/>
    <property type="project" value="UniProtKB-KW"/>
</dbReference>
<name>A0A4V2DST8_ACIPI</name>
<dbReference type="SUPFAM" id="SSF46955">
    <property type="entry name" value="Putative DNA-binding domain"/>
    <property type="match status" value="1"/>
</dbReference>
<dbReference type="PANTHER" id="PTHR30204">
    <property type="entry name" value="REDOX-CYCLING DRUG-SENSING TRANSCRIPTIONAL ACTIVATOR SOXR"/>
    <property type="match status" value="1"/>
</dbReference>
<dbReference type="InterPro" id="IPR047057">
    <property type="entry name" value="MerR_fam"/>
</dbReference>
<dbReference type="InterPro" id="IPR000551">
    <property type="entry name" value="MerR-type_HTH_dom"/>
</dbReference>
<dbReference type="EMBL" id="AP021936">
    <property type="protein sequence ID" value="BBQ47200.1"/>
    <property type="molecule type" value="Genomic_DNA"/>
</dbReference>
<dbReference type="RefSeq" id="WP_017481792.1">
    <property type="nucleotide sequence ID" value="NZ_AP021936.1"/>
</dbReference>
<sequence length="123" mass="14126">MYIGELAALTGATPKAIRHYEKLGLLPVAKRKGNYRIYEEIDVQSVKMIRLAQAVGFSLSELYDLSALKYKNNRFPVETAQQLIQKKNQQIIEQKEALSRLQKDLKQLEDEIIQTYITNKISA</sequence>
<evidence type="ECO:0000313" key="4">
    <source>
        <dbReference type="EMBL" id="BBQ47200.1"/>
    </source>
</evidence>
<proteinExistence type="predicted"/>
<keyword evidence="1" id="KW-0805">Transcription regulation</keyword>
<protein>
    <submittedName>
        <fullName evidence="4">MerR family transcriptional regulator</fullName>
    </submittedName>
</protein>
<evidence type="ECO:0000256" key="2">
    <source>
        <dbReference type="ARBA" id="ARBA00023125"/>
    </source>
</evidence>
<evidence type="ECO:0000313" key="5">
    <source>
        <dbReference type="Proteomes" id="UP000515758"/>
    </source>
</evidence>
<dbReference type="Proteomes" id="UP000515758">
    <property type="component" value="Chromosome"/>
</dbReference>
<evidence type="ECO:0000256" key="1">
    <source>
        <dbReference type="ARBA" id="ARBA00023015"/>
    </source>
</evidence>